<accession>A0A4Z2H280</accession>
<keyword evidence="2" id="KW-1185">Reference proteome</keyword>
<protein>
    <submittedName>
        <fullName evidence="1">Uncharacterized protein</fullName>
    </submittedName>
</protein>
<comment type="caution">
    <text evidence="1">The sequence shown here is derived from an EMBL/GenBank/DDBJ whole genome shotgun (WGS) entry which is preliminary data.</text>
</comment>
<sequence>MLDFLSNLLEVRGEGGGEEGRRGVVEHLAQHRLEGAESGADRRRAEAVCDQTVREGRPEKNVRTRTNRSFIHKKDGAIMPPSREALRHSGGDSLLFTSAMVTLYLEVELSSDRRPGRHLDLQLQHRGQRPPTFHFQHLDSDSCPQHNYDIIMVC</sequence>
<reference evidence="1 2" key="1">
    <citation type="submission" date="2019-03" db="EMBL/GenBank/DDBJ databases">
        <title>First draft genome of Liparis tanakae, snailfish: a comprehensive survey of snailfish specific genes.</title>
        <authorList>
            <person name="Kim W."/>
            <person name="Song I."/>
            <person name="Jeong J.-H."/>
            <person name="Kim D."/>
            <person name="Kim S."/>
            <person name="Ryu S."/>
            <person name="Song J.Y."/>
            <person name="Lee S.K."/>
        </authorList>
    </citation>
    <scope>NUCLEOTIDE SEQUENCE [LARGE SCALE GENOMIC DNA]</scope>
    <source>
        <tissue evidence="1">Muscle</tissue>
    </source>
</reference>
<proteinExistence type="predicted"/>
<dbReference type="EMBL" id="SRLO01000361">
    <property type="protein sequence ID" value="TNN59193.1"/>
    <property type="molecule type" value="Genomic_DNA"/>
</dbReference>
<evidence type="ECO:0000313" key="2">
    <source>
        <dbReference type="Proteomes" id="UP000314294"/>
    </source>
</evidence>
<gene>
    <name evidence="1" type="ORF">EYF80_030566</name>
</gene>
<organism evidence="1 2">
    <name type="scientific">Liparis tanakae</name>
    <name type="common">Tanaka's snailfish</name>
    <dbReference type="NCBI Taxonomy" id="230148"/>
    <lineage>
        <taxon>Eukaryota</taxon>
        <taxon>Metazoa</taxon>
        <taxon>Chordata</taxon>
        <taxon>Craniata</taxon>
        <taxon>Vertebrata</taxon>
        <taxon>Euteleostomi</taxon>
        <taxon>Actinopterygii</taxon>
        <taxon>Neopterygii</taxon>
        <taxon>Teleostei</taxon>
        <taxon>Neoteleostei</taxon>
        <taxon>Acanthomorphata</taxon>
        <taxon>Eupercaria</taxon>
        <taxon>Perciformes</taxon>
        <taxon>Cottioidei</taxon>
        <taxon>Cottales</taxon>
        <taxon>Liparidae</taxon>
        <taxon>Liparis</taxon>
    </lineage>
</organism>
<dbReference type="Proteomes" id="UP000314294">
    <property type="component" value="Unassembled WGS sequence"/>
</dbReference>
<name>A0A4Z2H280_9TELE</name>
<evidence type="ECO:0000313" key="1">
    <source>
        <dbReference type="EMBL" id="TNN59193.1"/>
    </source>
</evidence>
<dbReference type="AlphaFoldDB" id="A0A4Z2H280"/>